<dbReference type="GO" id="GO:0003824">
    <property type="term" value="F:catalytic activity"/>
    <property type="evidence" value="ECO:0007669"/>
    <property type="project" value="InterPro"/>
</dbReference>
<dbReference type="AlphaFoldDB" id="A0A841RBE6"/>
<proteinExistence type="predicted"/>
<evidence type="ECO:0008006" key="3">
    <source>
        <dbReference type="Google" id="ProtNLM"/>
    </source>
</evidence>
<reference evidence="1 2" key="1">
    <citation type="submission" date="2020-08" db="EMBL/GenBank/DDBJ databases">
        <title>Genomic Encyclopedia of Type Strains, Phase IV (KMG-IV): sequencing the most valuable type-strain genomes for metagenomic binning, comparative biology and taxonomic classification.</title>
        <authorList>
            <person name="Goeker M."/>
        </authorList>
    </citation>
    <scope>NUCLEOTIDE SEQUENCE [LARGE SCALE GENOMIC DNA]</scope>
    <source>
        <strain evidence="1 2">DSM 2461</strain>
    </source>
</reference>
<dbReference type="EMBL" id="JACHGJ010000004">
    <property type="protein sequence ID" value="MBB6480671.1"/>
    <property type="molecule type" value="Genomic_DNA"/>
</dbReference>
<dbReference type="Gene3D" id="3.20.20.140">
    <property type="entry name" value="Metal-dependent hydrolases"/>
    <property type="match status" value="1"/>
</dbReference>
<keyword evidence="2" id="KW-1185">Reference proteome</keyword>
<accession>A0A841RBE6</accession>
<evidence type="ECO:0000313" key="2">
    <source>
        <dbReference type="Proteomes" id="UP000587760"/>
    </source>
</evidence>
<dbReference type="RefSeq" id="WP_184746940.1">
    <property type="nucleotide sequence ID" value="NZ_JACHGJ010000004.1"/>
</dbReference>
<comment type="caution">
    <text evidence="1">The sequence shown here is derived from an EMBL/GenBank/DDBJ whole genome shotgun (WGS) entry which is preliminary data.</text>
</comment>
<dbReference type="SUPFAM" id="SSF89550">
    <property type="entry name" value="PHP domain-like"/>
    <property type="match status" value="1"/>
</dbReference>
<gene>
    <name evidence="1" type="ORF">HNR50_002344</name>
</gene>
<sequence>MGQINLTNLKKKAGEAVAEPKNDEVNNHVHTTYSFSPYTPAGAAFHAWKAGLGAVGIMDHDSISGAYEIIEAAKILGIASTCGFEVRVNMYGTKLEGKKINNPDSENIAYMAVHGVPQNKFPLVEAFLAPICVERNKRNRKEVEKLNELIQDFPIEQIDFDRDVLAISNAGIKGSITERHILYALAGKILDQFGKGEDTVRFLEETMKISLSSKIREFLLDESNPHYQYDLLGVMKSNFLPRFFIQPDHDECINVQVVVNFANSIGAIPAYAYLGDVTDSATGDKKAEKFEDDYLDLLFEELKRIGFRAVTYMPPRNTKEQLKRVQKLSSEFGLMEISGVDINSSRQSFHCPEVLDPDFSHLIDATWALIAHEKLTDGDPDLNLFSKENPLAGLSLDERIFRYGKAGRLLDPSDPVITGQIREILK</sequence>
<dbReference type="InterPro" id="IPR016195">
    <property type="entry name" value="Pol/histidinol_Pase-like"/>
</dbReference>
<dbReference type="Proteomes" id="UP000587760">
    <property type="component" value="Unassembled WGS sequence"/>
</dbReference>
<evidence type="ECO:0000313" key="1">
    <source>
        <dbReference type="EMBL" id="MBB6480671.1"/>
    </source>
</evidence>
<protein>
    <recommendedName>
        <fullName evidence="3">PHP domain protein</fullName>
    </recommendedName>
</protein>
<name>A0A841RBE6_9SPIO</name>
<organism evidence="1 2">
    <name type="scientific">Spirochaeta isovalerica</name>
    <dbReference type="NCBI Taxonomy" id="150"/>
    <lineage>
        <taxon>Bacteria</taxon>
        <taxon>Pseudomonadati</taxon>
        <taxon>Spirochaetota</taxon>
        <taxon>Spirochaetia</taxon>
        <taxon>Spirochaetales</taxon>
        <taxon>Spirochaetaceae</taxon>
        <taxon>Spirochaeta</taxon>
    </lineage>
</organism>